<keyword evidence="2" id="KW-0229">DNA integration</keyword>
<comment type="caution">
    <text evidence="7">The sequence shown here is derived from an EMBL/GenBank/DDBJ whole genome shotgun (WGS) entry which is preliminary data.</text>
</comment>
<evidence type="ECO:0000313" key="8">
    <source>
        <dbReference type="Proteomes" id="UP000245680"/>
    </source>
</evidence>
<evidence type="ECO:0000256" key="4">
    <source>
        <dbReference type="ARBA" id="ARBA00023172"/>
    </source>
</evidence>
<dbReference type="Pfam" id="PF22022">
    <property type="entry name" value="Phage_int_M"/>
    <property type="match status" value="1"/>
</dbReference>
<dbReference type="InterPro" id="IPR053876">
    <property type="entry name" value="Phage_int_M"/>
</dbReference>
<proteinExistence type="inferred from homology"/>
<evidence type="ECO:0000259" key="6">
    <source>
        <dbReference type="Pfam" id="PF22022"/>
    </source>
</evidence>
<keyword evidence="8" id="KW-1185">Reference proteome</keyword>
<keyword evidence="3" id="KW-0238">DNA-binding</keyword>
<dbReference type="EMBL" id="QGKU01000054">
    <property type="protein sequence ID" value="PWR01286.1"/>
    <property type="molecule type" value="Genomic_DNA"/>
</dbReference>
<keyword evidence="4" id="KW-0233">DNA recombination</keyword>
<dbReference type="AlphaFoldDB" id="A0A2V2LDB5"/>
<dbReference type="CDD" id="cd00801">
    <property type="entry name" value="INT_P4_C"/>
    <property type="match status" value="1"/>
</dbReference>
<feature type="domain" description="Integrase DNA-binding" evidence="5">
    <location>
        <begin position="3"/>
        <end position="86"/>
    </location>
</feature>
<dbReference type="InterPro" id="IPR050808">
    <property type="entry name" value="Phage_Integrase"/>
</dbReference>
<feature type="domain" description="Phage integrase central" evidence="6">
    <location>
        <begin position="120"/>
        <end position="209"/>
    </location>
</feature>
<dbReference type="Gene3D" id="1.10.443.10">
    <property type="entry name" value="Intergrase catalytic core"/>
    <property type="match status" value="1"/>
</dbReference>
<dbReference type="Proteomes" id="UP000245680">
    <property type="component" value="Unassembled WGS sequence"/>
</dbReference>
<dbReference type="RefSeq" id="WP_109813020.1">
    <property type="nucleotide sequence ID" value="NZ_QGKU01000054.1"/>
</dbReference>
<dbReference type="InterPro" id="IPR011010">
    <property type="entry name" value="DNA_brk_join_enz"/>
</dbReference>
<dbReference type="GO" id="GO:0006310">
    <property type="term" value="P:DNA recombination"/>
    <property type="evidence" value="ECO:0007669"/>
    <property type="project" value="UniProtKB-KW"/>
</dbReference>
<evidence type="ECO:0000313" key="7">
    <source>
        <dbReference type="EMBL" id="PWR01286.1"/>
    </source>
</evidence>
<name>A0A2V2LDB5_9RHOB</name>
<dbReference type="GO" id="GO:0015074">
    <property type="term" value="P:DNA integration"/>
    <property type="evidence" value="ECO:0007669"/>
    <property type="project" value="UniProtKB-KW"/>
</dbReference>
<dbReference type="GO" id="GO:0003677">
    <property type="term" value="F:DNA binding"/>
    <property type="evidence" value="ECO:0007669"/>
    <property type="project" value="UniProtKB-KW"/>
</dbReference>
<comment type="similarity">
    <text evidence="1">Belongs to the 'phage' integrase family.</text>
</comment>
<dbReference type="OrthoDB" id="9795573at2"/>
<dbReference type="SUPFAM" id="SSF56349">
    <property type="entry name" value="DNA breaking-rejoining enzymes"/>
    <property type="match status" value="1"/>
</dbReference>
<dbReference type="InterPro" id="IPR025166">
    <property type="entry name" value="Integrase_DNA_bind_dom"/>
</dbReference>
<reference evidence="7 8" key="1">
    <citation type="submission" date="2018-05" db="EMBL/GenBank/DDBJ databases">
        <title>Rhodobacteraceae gen. nov., sp. nov. isolated from sea water.</title>
        <authorList>
            <person name="Ren Y."/>
        </authorList>
    </citation>
    <scope>NUCLEOTIDE SEQUENCE [LARGE SCALE GENOMIC DNA]</scope>
    <source>
        <strain evidence="7 8">TG-679</strain>
    </source>
</reference>
<dbReference type="InterPro" id="IPR010998">
    <property type="entry name" value="Integrase_recombinase_N"/>
</dbReference>
<sequence>MPLTVKEIEAARFGVQKERLGDGAGLFVRLYPSGRKSFQVLVSKGDGAPGRVWVALGDFPDITLKAARGRAVTVRGWSSEGLGAAAIRRRLTDHPEIVSPKRTTATNEVNGVPGKRAATFRQVAQVWFDRKRLGLKNGKHIAQNWSTIETYVLPTLGDRCIDDIKVLDVVEVFRPIWHVKNETARRTLGRVREVFELAKLEHGLQSNPADFSVDVAYGKLRRRTKHFGALDPESVPTFWEWLQDVHCDEDTRHLVGLMLLSAKRTGEVRFAEWRFFSQEDLIWTTPAELMKMGRAHRAPVSRQARVLLDNMRMLNGEKEHVFAKPRNRSGVICENAARLLVKRFEAGATGHGFRAAFKTWARGQRRYLPDAIEMALAHEPAKLEAAYQRADLLEERVALMQDWADFVTGGADPRSLGDLSTTTESP</sequence>
<evidence type="ECO:0000259" key="5">
    <source>
        <dbReference type="Pfam" id="PF13356"/>
    </source>
</evidence>
<evidence type="ECO:0000256" key="3">
    <source>
        <dbReference type="ARBA" id="ARBA00023125"/>
    </source>
</evidence>
<organism evidence="7 8">
    <name type="scientific">Meridianimarinicoccus roseus</name>
    <dbReference type="NCBI Taxonomy" id="2072018"/>
    <lineage>
        <taxon>Bacteria</taxon>
        <taxon>Pseudomonadati</taxon>
        <taxon>Pseudomonadota</taxon>
        <taxon>Alphaproteobacteria</taxon>
        <taxon>Rhodobacterales</taxon>
        <taxon>Paracoccaceae</taxon>
        <taxon>Meridianimarinicoccus</taxon>
    </lineage>
</organism>
<dbReference type="Pfam" id="PF13356">
    <property type="entry name" value="Arm-DNA-bind_3"/>
    <property type="match status" value="1"/>
</dbReference>
<dbReference type="Gene3D" id="1.10.150.130">
    <property type="match status" value="1"/>
</dbReference>
<accession>A0A2V2LDB5</accession>
<evidence type="ECO:0000256" key="2">
    <source>
        <dbReference type="ARBA" id="ARBA00022908"/>
    </source>
</evidence>
<dbReference type="InterPro" id="IPR013762">
    <property type="entry name" value="Integrase-like_cat_sf"/>
</dbReference>
<evidence type="ECO:0000256" key="1">
    <source>
        <dbReference type="ARBA" id="ARBA00008857"/>
    </source>
</evidence>
<gene>
    <name evidence="7" type="ORF">DKT77_17810</name>
</gene>
<protein>
    <submittedName>
        <fullName evidence="7">Uncharacterized protein</fullName>
    </submittedName>
</protein>
<dbReference type="InterPro" id="IPR038488">
    <property type="entry name" value="Integrase_DNA-bd_sf"/>
</dbReference>
<dbReference type="PANTHER" id="PTHR30629">
    <property type="entry name" value="PROPHAGE INTEGRASE"/>
    <property type="match status" value="1"/>
</dbReference>
<dbReference type="Gene3D" id="3.30.160.390">
    <property type="entry name" value="Integrase, DNA-binding domain"/>
    <property type="match status" value="1"/>
</dbReference>
<dbReference type="PANTHER" id="PTHR30629:SF2">
    <property type="entry name" value="PROPHAGE INTEGRASE INTS-RELATED"/>
    <property type="match status" value="1"/>
</dbReference>